<name>A0A8J5TJH1_ZIZPA</name>
<organism evidence="10 11">
    <name type="scientific">Zizania palustris</name>
    <name type="common">Northern wild rice</name>
    <dbReference type="NCBI Taxonomy" id="103762"/>
    <lineage>
        <taxon>Eukaryota</taxon>
        <taxon>Viridiplantae</taxon>
        <taxon>Streptophyta</taxon>
        <taxon>Embryophyta</taxon>
        <taxon>Tracheophyta</taxon>
        <taxon>Spermatophyta</taxon>
        <taxon>Magnoliopsida</taxon>
        <taxon>Liliopsida</taxon>
        <taxon>Poales</taxon>
        <taxon>Poaceae</taxon>
        <taxon>BOP clade</taxon>
        <taxon>Oryzoideae</taxon>
        <taxon>Oryzeae</taxon>
        <taxon>Zizaniinae</taxon>
        <taxon>Zizania</taxon>
    </lineage>
</organism>
<dbReference type="GO" id="GO:0000976">
    <property type="term" value="F:transcription cis-regulatory region binding"/>
    <property type="evidence" value="ECO:0007669"/>
    <property type="project" value="TreeGrafter"/>
</dbReference>
<dbReference type="SMART" id="SM00355">
    <property type="entry name" value="ZnF_C2H2"/>
    <property type="match status" value="2"/>
</dbReference>
<proteinExistence type="predicted"/>
<evidence type="ECO:0000259" key="9">
    <source>
        <dbReference type="PROSITE" id="PS50157"/>
    </source>
</evidence>
<evidence type="ECO:0000256" key="1">
    <source>
        <dbReference type="ARBA" id="ARBA00022723"/>
    </source>
</evidence>
<dbReference type="GO" id="GO:0005634">
    <property type="term" value="C:nucleus"/>
    <property type="evidence" value="ECO:0007669"/>
    <property type="project" value="TreeGrafter"/>
</dbReference>
<dbReference type="PANTHER" id="PTHR45988">
    <property type="entry name" value="C2H2 TYPE ZINC FINGER TRANSCRIPTION FACTOR FAMILY-RELATED"/>
    <property type="match status" value="1"/>
</dbReference>
<accession>A0A8J5TJH1</accession>
<comment type="caution">
    <text evidence="10">The sequence shown here is derived from an EMBL/GenBank/DDBJ whole genome shotgun (WGS) entry which is preliminary data.</text>
</comment>
<evidence type="ECO:0000313" key="11">
    <source>
        <dbReference type="Proteomes" id="UP000729402"/>
    </source>
</evidence>
<dbReference type="EMBL" id="JAAALK010000282">
    <property type="protein sequence ID" value="KAG8079911.1"/>
    <property type="molecule type" value="Genomic_DNA"/>
</dbReference>
<dbReference type="OrthoDB" id="40579at2759"/>
<keyword evidence="1" id="KW-0479">Metal-binding</keyword>
<evidence type="ECO:0000256" key="4">
    <source>
        <dbReference type="ARBA" id="ARBA00022833"/>
    </source>
</evidence>
<dbReference type="InterPro" id="IPR044653">
    <property type="entry name" value="AZF1/2/3-like"/>
</dbReference>
<keyword evidence="4" id="KW-0862">Zinc</keyword>
<dbReference type="AlphaFoldDB" id="A0A8J5TJH1"/>
<evidence type="ECO:0000256" key="5">
    <source>
        <dbReference type="ARBA" id="ARBA00023015"/>
    </source>
</evidence>
<evidence type="ECO:0000256" key="2">
    <source>
        <dbReference type="ARBA" id="ARBA00022737"/>
    </source>
</evidence>
<feature type="region of interest" description="Disordered" evidence="8">
    <location>
        <begin position="158"/>
        <end position="184"/>
    </location>
</feature>
<dbReference type="Pfam" id="PF13912">
    <property type="entry name" value="zf-C2H2_6"/>
    <property type="match status" value="2"/>
</dbReference>
<sequence length="184" mass="18754">MEQDGDGGYLSLCLMALGAAAAAPRGDGGNNNIVAAASALERPELLQFRCPLCGKAFASYQALGGHKASHRKPAPAGTTTSSTTVPGARTVAVAGGRHVCSLCRRGFATGQALGGHKRFHYLHGPSVAATVGCAGTASASGFDLNMAPVMDIAGAKGWLDDEDEVESSSPAKKPRRRPSNPPLV</sequence>
<reference evidence="10" key="2">
    <citation type="submission" date="2021-02" db="EMBL/GenBank/DDBJ databases">
        <authorList>
            <person name="Kimball J.A."/>
            <person name="Haas M.W."/>
            <person name="Macchietto M."/>
            <person name="Kono T."/>
            <person name="Duquette J."/>
            <person name="Shao M."/>
        </authorList>
    </citation>
    <scope>NUCLEOTIDE SEQUENCE</scope>
    <source>
        <tissue evidence="10">Fresh leaf tissue</tissue>
    </source>
</reference>
<dbReference type="PANTHER" id="PTHR45988:SF22">
    <property type="entry name" value="OS07G0590100 PROTEIN"/>
    <property type="match status" value="1"/>
</dbReference>
<dbReference type="GO" id="GO:0003700">
    <property type="term" value="F:DNA-binding transcription factor activity"/>
    <property type="evidence" value="ECO:0007669"/>
    <property type="project" value="InterPro"/>
</dbReference>
<dbReference type="PROSITE" id="PS50157">
    <property type="entry name" value="ZINC_FINGER_C2H2_2"/>
    <property type="match status" value="2"/>
</dbReference>
<evidence type="ECO:0000256" key="3">
    <source>
        <dbReference type="ARBA" id="ARBA00022771"/>
    </source>
</evidence>
<keyword evidence="6" id="KW-0804">Transcription</keyword>
<dbReference type="InterPro" id="IPR013087">
    <property type="entry name" value="Znf_C2H2_type"/>
</dbReference>
<keyword evidence="11" id="KW-1185">Reference proteome</keyword>
<gene>
    <name evidence="10" type="ORF">GUJ93_ZPchr0007g4632</name>
</gene>
<keyword evidence="2" id="KW-0677">Repeat</keyword>
<keyword evidence="5" id="KW-0805">Transcription regulation</keyword>
<evidence type="ECO:0000256" key="7">
    <source>
        <dbReference type="PROSITE-ProRule" id="PRU00042"/>
    </source>
</evidence>
<dbReference type="GO" id="GO:0008270">
    <property type="term" value="F:zinc ion binding"/>
    <property type="evidence" value="ECO:0007669"/>
    <property type="project" value="UniProtKB-KW"/>
</dbReference>
<dbReference type="PROSITE" id="PS00028">
    <property type="entry name" value="ZINC_FINGER_C2H2_1"/>
    <property type="match status" value="2"/>
</dbReference>
<reference evidence="10" key="1">
    <citation type="journal article" date="2021" name="bioRxiv">
        <title>Whole Genome Assembly and Annotation of Northern Wild Rice, Zizania palustris L., Supports a Whole Genome Duplication in the Zizania Genus.</title>
        <authorList>
            <person name="Haas M."/>
            <person name="Kono T."/>
            <person name="Macchietto M."/>
            <person name="Millas R."/>
            <person name="McGilp L."/>
            <person name="Shao M."/>
            <person name="Duquette J."/>
            <person name="Hirsch C.N."/>
            <person name="Kimball J."/>
        </authorList>
    </citation>
    <scope>NUCLEOTIDE SEQUENCE</scope>
    <source>
        <tissue evidence="10">Fresh leaf tissue</tissue>
    </source>
</reference>
<feature type="domain" description="C2H2-type" evidence="9">
    <location>
        <begin position="98"/>
        <end position="125"/>
    </location>
</feature>
<dbReference type="Proteomes" id="UP000729402">
    <property type="component" value="Unassembled WGS sequence"/>
</dbReference>
<evidence type="ECO:0000313" key="10">
    <source>
        <dbReference type="EMBL" id="KAG8079911.1"/>
    </source>
</evidence>
<keyword evidence="3 7" id="KW-0863">Zinc-finger</keyword>
<evidence type="ECO:0000256" key="6">
    <source>
        <dbReference type="ARBA" id="ARBA00023163"/>
    </source>
</evidence>
<protein>
    <recommendedName>
        <fullName evidence="9">C2H2-type domain-containing protein</fullName>
    </recommendedName>
</protein>
<feature type="domain" description="C2H2-type" evidence="9">
    <location>
        <begin position="48"/>
        <end position="75"/>
    </location>
</feature>
<evidence type="ECO:0000256" key="8">
    <source>
        <dbReference type="SAM" id="MobiDB-lite"/>
    </source>
</evidence>